<gene>
    <name evidence="4" type="ORF">PSDVSF_26690</name>
</gene>
<evidence type="ECO:0000313" key="5">
    <source>
        <dbReference type="Proteomes" id="UP001053296"/>
    </source>
</evidence>
<reference evidence="4" key="1">
    <citation type="journal article" date="2022" name="Arch. Microbiol.">
        <title>Pseudodesulfovibrio sediminis sp. nov., a mesophilic and neutrophilic sulfate-reducing bacterium isolated from sediment of a brackish lake.</title>
        <authorList>
            <person name="Takahashi A."/>
            <person name="Kojima H."/>
            <person name="Watanabe M."/>
            <person name="Fukui M."/>
        </authorList>
    </citation>
    <scope>NUCLEOTIDE SEQUENCE</scope>
    <source>
        <strain evidence="4">SF6</strain>
    </source>
</reference>
<feature type="chain" id="PRO_5045271777" description="Solute-binding protein family 3/N-terminal domain-containing protein" evidence="2">
    <location>
        <begin position="23"/>
        <end position="241"/>
    </location>
</feature>
<evidence type="ECO:0000259" key="3">
    <source>
        <dbReference type="SMART" id="SM00062"/>
    </source>
</evidence>
<evidence type="ECO:0000313" key="4">
    <source>
        <dbReference type="EMBL" id="BCS89427.1"/>
    </source>
</evidence>
<dbReference type="PANTHER" id="PTHR35936:SF19">
    <property type="entry name" value="AMINO-ACID-BINDING PROTEIN YXEM-RELATED"/>
    <property type="match status" value="1"/>
</dbReference>
<dbReference type="EMBL" id="AP024485">
    <property type="protein sequence ID" value="BCS89427.1"/>
    <property type="molecule type" value="Genomic_DNA"/>
</dbReference>
<dbReference type="Pfam" id="PF00497">
    <property type="entry name" value="SBP_bac_3"/>
    <property type="match status" value="1"/>
</dbReference>
<dbReference type="RefSeq" id="WP_229591400.1">
    <property type="nucleotide sequence ID" value="NZ_AP024485.1"/>
</dbReference>
<organism evidence="4 5">
    <name type="scientific">Pseudodesulfovibrio sediminis</name>
    <dbReference type="NCBI Taxonomy" id="2810563"/>
    <lineage>
        <taxon>Bacteria</taxon>
        <taxon>Pseudomonadati</taxon>
        <taxon>Thermodesulfobacteriota</taxon>
        <taxon>Desulfovibrionia</taxon>
        <taxon>Desulfovibrionales</taxon>
        <taxon>Desulfovibrionaceae</taxon>
    </lineage>
</organism>
<name>A0ABM8HYA5_9BACT</name>
<dbReference type="Gene3D" id="3.40.190.10">
    <property type="entry name" value="Periplasmic binding protein-like II"/>
    <property type="match status" value="2"/>
</dbReference>
<accession>A0ABM8HYA5</accession>
<dbReference type="PANTHER" id="PTHR35936">
    <property type="entry name" value="MEMBRANE-BOUND LYTIC MUREIN TRANSGLYCOSYLASE F"/>
    <property type="match status" value="1"/>
</dbReference>
<evidence type="ECO:0000256" key="1">
    <source>
        <dbReference type="ARBA" id="ARBA00022729"/>
    </source>
</evidence>
<protein>
    <recommendedName>
        <fullName evidence="3">Solute-binding protein family 3/N-terminal domain-containing protein</fullName>
    </recommendedName>
</protein>
<feature type="signal peptide" evidence="2">
    <location>
        <begin position="1"/>
        <end position="22"/>
    </location>
</feature>
<dbReference type="SMART" id="SM00062">
    <property type="entry name" value="PBPb"/>
    <property type="match status" value="1"/>
</dbReference>
<keyword evidence="5" id="KW-1185">Reference proteome</keyword>
<dbReference type="Proteomes" id="UP001053296">
    <property type="component" value="Chromosome"/>
</dbReference>
<sequence>MLYRLLFLTAALMVLSVTPALSDPLRIVTLEQVPYGYMEDGSPTGLLYDIGNAIAEEAGLAAENRFVNLERGIEEIIAGRADIIIIFPNPRIRAVAKNLGSILHLETVILGSAGSDFSSIGDLAGKSVASLRGAQYDARLSHIESITVLPIKDYIYGLKMVANKRADAIVGPIYGLEHSMKANGLSRALFGTPLVLHELHANVYYSIHGDAERASKVRAAIACLKQDGVVDALLAKYALEH</sequence>
<dbReference type="InterPro" id="IPR001638">
    <property type="entry name" value="Solute-binding_3/MltF_N"/>
</dbReference>
<evidence type="ECO:0000256" key="2">
    <source>
        <dbReference type="SAM" id="SignalP"/>
    </source>
</evidence>
<feature type="domain" description="Solute-binding protein family 3/N-terminal" evidence="3">
    <location>
        <begin position="24"/>
        <end position="241"/>
    </location>
</feature>
<dbReference type="SUPFAM" id="SSF53850">
    <property type="entry name" value="Periplasmic binding protein-like II"/>
    <property type="match status" value="1"/>
</dbReference>
<proteinExistence type="predicted"/>
<keyword evidence="1 2" id="KW-0732">Signal</keyword>